<accession>A0A067MR82</accession>
<keyword evidence="12" id="KW-1185">Reference proteome</keyword>
<dbReference type="GO" id="GO:0030968">
    <property type="term" value="P:endoplasmic reticulum unfolded protein response"/>
    <property type="evidence" value="ECO:0007669"/>
    <property type="project" value="InterPro"/>
</dbReference>
<dbReference type="STRING" id="930990.A0A067MR82"/>
<evidence type="ECO:0000256" key="7">
    <source>
        <dbReference type="ARBA" id="ARBA00023157"/>
    </source>
</evidence>
<reference evidence="12" key="1">
    <citation type="journal article" date="2014" name="Proc. Natl. Acad. Sci. U.S.A.">
        <title>Extensive sampling of basidiomycete genomes demonstrates inadequacy of the white-rot/brown-rot paradigm for wood decay fungi.</title>
        <authorList>
            <person name="Riley R."/>
            <person name="Salamov A.A."/>
            <person name="Brown D.W."/>
            <person name="Nagy L.G."/>
            <person name="Floudas D."/>
            <person name="Held B.W."/>
            <person name="Levasseur A."/>
            <person name="Lombard V."/>
            <person name="Morin E."/>
            <person name="Otillar R."/>
            <person name="Lindquist E.A."/>
            <person name="Sun H."/>
            <person name="LaButti K.M."/>
            <person name="Schmutz J."/>
            <person name="Jabbour D."/>
            <person name="Luo H."/>
            <person name="Baker S.E."/>
            <person name="Pisabarro A.G."/>
            <person name="Walton J.D."/>
            <person name="Blanchette R.A."/>
            <person name="Henrissat B."/>
            <person name="Martin F."/>
            <person name="Cullen D."/>
            <person name="Hibbett D.S."/>
            <person name="Grigoriev I.V."/>
        </authorList>
    </citation>
    <scope>NUCLEOTIDE SEQUENCE [LARGE SCALE GENOMIC DNA]</scope>
    <source>
        <strain evidence="12">FD-172 SS1</strain>
    </source>
</reference>
<feature type="compositionally biased region" description="Polar residues" evidence="8">
    <location>
        <begin position="344"/>
        <end position="375"/>
    </location>
</feature>
<dbReference type="InParanoid" id="A0A067MR82"/>
<feature type="region of interest" description="Disordered" evidence="8">
    <location>
        <begin position="72"/>
        <end position="101"/>
    </location>
</feature>
<evidence type="ECO:0000256" key="2">
    <source>
        <dbReference type="ARBA" id="ARBA00009918"/>
    </source>
</evidence>
<dbReference type="GO" id="GO:0030970">
    <property type="term" value="P:retrograde protein transport, ER to cytosol"/>
    <property type="evidence" value="ECO:0007669"/>
    <property type="project" value="TreeGrafter"/>
</dbReference>
<proteinExistence type="inferred from homology"/>
<protein>
    <recommendedName>
        <fullName evidence="3">Protein OS-9 homolog</fullName>
    </recommendedName>
</protein>
<dbReference type="GO" id="GO:0005788">
    <property type="term" value="C:endoplasmic reticulum lumen"/>
    <property type="evidence" value="ECO:0007669"/>
    <property type="project" value="TreeGrafter"/>
</dbReference>
<dbReference type="InterPro" id="IPR045149">
    <property type="entry name" value="OS-9-like"/>
</dbReference>
<gene>
    <name evidence="11" type="ORF">BOTBODRAFT_171781</name>
</gene>
<evidence type="ECO:0000256" key="5">
    <source>
        <dbReference type="ARBA" id="ARBA00022734"/>
    </source>
</evidence>
<feature type="signal peptide" evidence="9">
    <location>
        <begin position="1"/>
        <end position="19"/>
    </location>
</feature>
<sequence length="486" mass="54402">MSKAALGLVSLLLARHSLAQTSVPFSSIPEDPFSFPKFRVAFLNGQPVTNKTAEQWLRDGLPGGEDQFMEREWQESPRSLETIDGSEDAQDPTATSSAESNLQLMRLGPKRNYLCFVPAAPEPPSTGWDDISAASISPSKTWALLEPLSDICLFHRQGWFTYSYCHGRYVRQFKELPHAHPHPPGGVIPQEDEEWEAYTLGVAPSPRNALGEMIHADEAAENNKLELARGAGQRYLVQRWGGGTYCDKTGYKRDIEIQFHCSMTTTDTISLVQETSTCSYVMVIQTPRLCGEPGFKSERETHEESVIRCREVVENPPYRKHLAEVSYPSGMPAVKPLQLPPRAQRQSQTTHQTPGTHQAPKTSIPHQTQAQAQSKSKPERHEHDPEVESYTRTEETDDRVRLLNIALETLLRSKLAKETGGRGGNKAEVDDDEDGDLDYYVLELDNDDLEEQLRGKIKEALQKKGGKGKSSAGKGQQQQQRRRAEL</sequence>
<dbReference type="SUPFAM" id="SSF50911">
    <property type="entry name" value="Mannose 6-phosphate receptor domain"/>
    <property type="match status" value="1"/>
</dbReference>
<dbReference type="InterPro" id="IPR009011">
    <property type="entry name" value="Man6P_isomerase_rcpt-bd_dom_sf"/>
</dbReference>
<dbReference type="GO" id="GO:0005789">
    <property type="term" value="C:endoplasmic reticulum membrane"/>
    <property type="evidence" value="ECO:0007669"/>
    <property type="project" value="UniProtKB-SubCell"/>
</dbReference>
<feature type="domain" description="MRH" evidence="10">
    <location>
        <begin position="150"/>
        <end position="292"/>
    </location>
</feature>
<evidence type="ECO:0000256" key="9">
    <source>
        <dbReference type="SAM" id="SignalP"/>
    </source>
</evidence>
<evidence type="ECO:0000256" key="1">
    <source>
        <dbReference type="ARBA" id="ARBA00004367"/>
    </source>
</evidence>
<comment type="subcellular location">
    <subcellularLocation>
        <location evidence="1">Endoplasmic reticulum membrane</location>
        <topology evidence="1">Peripheral membrane protein</topology>
        <orientation evidence="1">Lumenal side</orientation>
    </subcellularLocation>
</comment>
<keyword evidence="7" id="KW-1015">Disulfide bond</keyword>
<feature type="compositionally biased region" description="Low complexity" evidence="8">
    <location>
        <begin position="469"/>
        <end position="479"/>
    </location>
</feature>
<evidence type="ECO:0000256" key="4">
    <source>
        <dbReference type="ARBA" id="ARBA00022729"/>
    </source>
</evidence>
<dbReference type="InterPro" id="IPR044865">
    <property type="entry name" value="MRH_dom"/>
</dbReference>
<organism evidence="11 12">
    <name type="scientific">Botryobasidium botryosum (strain FD-172 SS1)</name>
    <dbReference type="NCBI Taxonomy" id="930990"/>
    <lineage>
        <taxon>Eukaryota</taxon>
        <taxon>Fungi</taxon>
        <taxon>Dikarya</taxon>
        <taxon>Basidiomycota</taxon>
        <taxon>Agaricomycotina</taxon>
        <taxon>Agaricomycetes</taxon>
        <taxon>Cantharellales</taxon>
        <taxon>Botryobasidiaceae</taxon>
        <taxon>Botryobasidium</taxon>
    </lineage>
</organism>
<comment type="similarity">
    <text evidence="2">Belongs to the OS-9 family.</text>
</comment>
<name>A0A067MR82_BOTB1</name>
<dbReference type="PROSITE" id="PS51914">
    <property type="entry name" value="MRH"/>
    <property type="match status" value="1"/>
</dbReference>
<feature type="compositionally biased region" description="Basic and acidic residues" evidence="8">
    <location>
        <begin position="376"/>
        <end position="395"/>
    </location>
</feature>
<keyword evidence="5" id="KW-0430">Lectin</keyword>
<evidence type="ECO:0000313" key="12">
    <source>
        <dbReference type="Proteomes" id="UP000027195"/>
    </source>
</evidence>
<feature type="compositionally biased region" description="Polar residues" evidence="8">
    <location>
        <begin position="92"/>
        <end position="101"/>
    </location>
</feature>
<dbReference type="PANTHER" id="PTHR15414:SF0">
    <property type="entry name" value="ENDOPLASMIC RETICULUM LECTIN 1"/>
    <property type="match status" value="1"/>
</dbReference>
<dbReference type="HOGENOM" id="CLU_039533_0_0_1"/>
<evidence type="ECO:0000256" key="3">
    <source>
        <dbReference type="ARBA" id="ARBA00018727"/>
    </source>
</evidence>
<dbReference type="AlphaFoldDB" id="A0A067MR82"/>
<feature type="region of interest" description="Disordered" evidence="8">
    <location>
        <begin position="327"/>
        <end position="395"/>
    </location>
</feature>
<keyword evidence="6" id="KW-0256">Endoplasmic reticulum</keyword>
<dbReference type="Proteomes" id="UP000027195">
    <property type="component" value="Unassembled WGS sequence"/>
</dbReference>
<dbReference type="InterPro" id="IPR012913">
    <property type="entry name" value="OS9-like_dom"/>
</dbReference>
<evidence type="ECO:0000259" key="10">
    <source>
        <dbReference type="PROSITE" id="PS51914"/>
    </source>
</evidence>
<dbReference type="Pfam" id="PF07915">
    <property type="entry name" value="PRKCSH"/>
    <property type="match status" value="1"/>
</dbReference>
<dbReference type="PANTHER" id="PTHR15414">
    <property type="entry name" value="OS-9-RELATED"/>
    <property type="match status" value="1"/>
</dbReference>
<dbReference type="OrthoDB" id="448954at2759"/>
<evidence type="ECO:0000256" key="6">
    <source>
        <dbReference type="ARBA" id="ARBA00022824"/>
    </source>
</evidence>
<feature type="chain" id="PRO_5001641488" description="Protein OS-9 homolog" evidence="9">
    <location>
        <begin position="20"/>
        <end position="486"/>
    </location>
</feature>
<keyword evidence="4 9" id="KW-0732">Signal</keyword>
<dbReference type="Gene3D" id="2.70.130.10">
    <property type="entry name" value="Mannose-6-phosphate receptor binding domain"/>
    <property type="match status" value="1"/>
</dbReference>
<dbReference type="EMBL" id="KL198022">
    <property type="protein sequence ID" value="KDQ18104.1"/>
    <property type="molecule type" value="Genomic_DNA"/>
</dbReference>
<evidence type="ECO:0000313" key="11">
    <source>
        <dbReference type="EMBL" id="KDQ18104.1"/>
    </source>
</evidence>
<evidence type="ECO:0000256" key="8">
    <source>
        <dbReference type="SAM" id="MobiDB-lite"/>
    </source>
</evidence>
<dbReference type="GO" id="GO:0030246">
    <property type="term" value="F:carbohydrate binding"/>
    <property type="evidence" value="ECO:0007669"/>
    <property type="project" value="UniProtKB-KW"/>
</dbReference>
<feature type="region of interest" description="Disordered" evidence="8">
    <location>
        <begin position="457"/>
        <end position="486"/>
    </location>
</feature>